<dbReference type="SMART" id="SM00065">
    <property type="entry name" value="GAF"/>
    <property type="match status" value="1"/>
</dbReference>
<feature type="domain" description="PAC" evidence="13">
    <location>
        <begin position="402"/>
        <end position="454"/>
    </location>
</feature>
<dbReference type="SMART" id="SM00086">
    <property type="entry name" value="PAC"/>
    <property type="match status" value="2"/>
</dbReference>
<dbReference type="SMART" id="SM00387">
    <property type="entry name" value="HATPase_c"/>
    <property type="match status" value="1"/>
</dbReference>
<dbReference type="InterPro" id="IPR005467">
    <property type="entry name" value="His_kinase_dom"/>
</dbReference>
<dbReference type="EMBL" id="JAHHHV010000009">
    <property type="protein sequence ID" value="MBW4464253.1"/>
    <property type="molecule type" value="Genomic_DNA"/>
</dbReference>
<dbReference type="EC" id="2.7.13.3" evidence="3"/>
<feature type="domain" description="Histidine kinase" evidence="10">
    <location>
        <begin position="888"/>
        <end position="1106"/>
    </location>
</feature>
<dbReference type="Gene3D" id="3.30.450.20">
    <property type="entry name" value="PAS domain"/>
    <property type="match status" value="5"/>
</dbReference>
<evidence type="ECO:0000256" key="2">
    <source>
        <dbReference type="ARBA" id="ARBA00006402"/>
    </source>
</evidence>
<dbReference type="CDD" id="cd16922">
    <property type="entry name" value="HATPase_EvgS-ArcB-TorS-like"/>
    <property type="match status" value="1"/>
</dbReference>
<dbReference type="InterPro" id="IPR001789">
    <property type="entry name" value="Sig_transdc_resp-reg_receiver"/>
</dbReference>
<dbReference type="SUPFAM" id="SSF55874">
    <property type="entry name" value="ATPase domain of HSP90 chaperone/DNA topoisomerase II/histidine kinase"/>
    <property type="match status" value="1"/>
</dbReference>
<evidence type="ECO:0000256" key="9">
    <source>
        <dbReference type="PROSITE-ProRule" id="PRU00169"/>
    </source>
</evidence>
<evidence type="ECO:0000256" key="7">
    <source>
        <dbReference type="ARBA" id="ARBA00023012"/>
    </source>
</evidence>
<dbReference type="Pfam" id="PF08448">
    <property type="entry name" value="PAS_4"/>
    <property type="match status" value="2"/>
</dbReference>
<dbReference type="PROSITE" id="PS50110">
    <property type="entry name" value="RESPONSE_REGULATORY"/>
    <property type="match status" value="1"/>
</dbReference>
<dbReference type="GO" id="GO:0000155">
    <property type="term" value="F:phosphorelay sensor kinase activity"/>
    <property type="evidence" value="ECO:0007669"/>
    <property type="project" value="InterPro"/>
</dbReference>
<dbReference type="InterPro" id="IPR035965">
    <property type="entry name" value="PAS-like_dom_sf"/>
</dbReference>
<dbReference type="SMART" id="SM00388">
    <property type="entry name" value="HisKA"/>
    <property type="match status" value="1"/>
</dbReference>
<dbReference type="Proteomes" id="UP000707356">
    <property type="component" value="Unassembled WGS sequence"/>
</dbReference>
<name>A0A951P7V8_9CYAN</name>
<dbReference type="InterPro" id="IPR001610">
    <property type="entry name" value="PAC"/>
</dbReference>
<proteinExistence type="inferred from homology"/>
<dbReference type="FunFam" id="3.30.450.20:FF:000099">
    <property type="entry name" value="Sensory box sensor histidine kinase"/>
    <property type="match status" value="1"/>
</dbReference>
<dbReference type="PANTHER" id="PTHR43547">
    <property type="entry name" value="TWO-COMPONENT HISTIDINE KINASE"/>
    <property type="match status" value="1"/>
</dbReference>
<reference evidence="14" key="2">
    <citation type="journal article" date="2022" name="Microbiol. Resour. Announc.">
        <title>Metagenome Sequencing to Explore Phylogenomics of Terrestrial Cyanobacteria.</title>
        <authorList>
            <person name="Ward R.D."/>
            <person name="Stajich J.E."/>
            <person name="Johansen J.R."/>
            <person name="Huntemann M."/>
            <person name="Clum A."/>
            <person name="Foster B."/>
            <person name="Foster B."/>
            <person name="Roux S."/>
            <person name="Palaniappan K."/>
            <person name="Varghese N."/>
            <person name="Mukherjee S."/>
            <person name="Reddy T.B.K."/>
            <person name="Daum C."/>
            <person name="Copeland A."/>
            <person name="Chen I.A."/>
            <person name="Ivanova N.N."/>
            <person name="Kyrpides N.C."/>
            <person name="Shapiro N."/>
            <person name="Eloe-Fadrosh E.A."/>
            <person name="Pietrasiak N."/>
        </authorList>
    </citation>
    <scope>NUCLEOTIDE SEQUENCE</scope>
    <source>
        <strain evidence="14">GSE-TBD4-15B</strain>
    </source>
</reference>
<dbReference type="Gene3D" id="1.10.287.130">
    <property type="match status" value="1"/>
</dbReference>
<dbReference type="SUPFAM" id="SSF47384">
    <property type="entry name" value="Homodimeric domain of signal transducing histidine kinase"/>
    <property type="match status" value="1"/>
</dbReference>
<dbReference type="InterPro" id="IPR036097">
    <property type="entry name" value="HisK_dim/P_sf"/>
</dbReference>
<dbReference type="InterPro" id="IPR003594">
    <property type="entry name" value="HATPase_dom"/>
</dbReference>
<dbReference type="Pfam" id="PF08447">
    <property type="entry name" value="PAS_3"/>
    <property type="match status" value="1"/>
</dbReference>
<evidence type="ECO:0000256" key="6">
    <source>
        <dbReference type="ARBA" id="ARBA00022777"/>
    </source>
</evidence>
<dbReference type="InterPro" id="IPR000700">
    <property type="entry name" value="PAS-assoc_C"/>
</dbReference>
<feature type="domain" description="Response regulatory" evidence="11">
    <location>
        <begin position="1128"/>
        <end position="1246"/>
    </location>
</feature>
<dbReference type="FunFam" id="3.30.565.10:FF:000010">
    <property type="entry name" value="Sensor histidine kinase RcsC"/>
    <property type="match status" value="1"/>
</dbReference>
<dbReference type="SUPFAM" id="SSF52172">
    <property type="entry name" value="CheY-like"/>
    <property type="match status" value="1"/>
</dbReference>
<dbReference type="InterPro" id="IPR029016">
    <property type="entry name" value="GAF-like_dom_sf"/>
</dbReference>
<dbReference type="InterPro" id="IPR003018">
    <property type="entry name" value="GAF"/>
</dbReference>
<keyword evidence="6" id="KW-0418">Kinase</keyword>
<dbReference type="InterPro" id="IPR000014">
    <property type="entry name" value="PAS"/>
</dbReference>
<evidence type="ECO:0000256" key="5">
    <source>
        <dbReference type="ARBA" id="ARBA00022679"/>
    </source>
</evidence>
<dbReference type="Gene3D" id="3.30.565.10">
    <property type="entry name" value="Histidine kinase-like ATPase, C-terminal domain"/>
    <property type="match status" value="1"/>
</dbReference>
<dbReference type="CDD" id="cd00130">
    <property type="entry name" value="PAS"/>
    <property type="match status" value="3"/>
</dbReference>
<dbReference type="SUPFAM" id="SSF55781">
    <property type="entry name" value="GAF domain-like"/>
    <property type="match status" value="1"/>
</dbReference>
<evidence type="ECO:0000313" key="14">
    <source>
        <dbReference type="EMBL" id="MBW4464253.1"/>
    </source>
</evidence>
<keyword evidence="7" id="KW-0902">Two-component regulatory system</keyword>
<dbReference type="SMART" id="SM00448">
    <property type="entry name" value="REC"/>
    <property type="match status" value="1"/>
</dbReference>
<dbReference type="Pfam" id="PF13188">
    <property type="entry name" value="PAS_8"/>
    <property type="match status" value="1"/>
</dbReference>
<dbReference type="SUPFAM" id="SSF55785">
    <property type="entry name" value="PYP-like sensor domain (PAS domain)"/>
    <property type="match status" value="4"/>
</dbReference>
<feature type="modified residue" description="4-aspartylphosphate" evidence="9">
    <location>
        <position position="1177"/>
    </location>
</feature>
<dbReference type="CDD" id="cd17580">
    <property type="entry name" value="REC_2_DhkD-like"/>
    <property type="match status" value="1"/>
</dbReference>
<dbReference type="PANTHER" id="PTHR43547:SF2">
    <property type="entry name" value="HYBRID SIGNAL TRANSDUCTION HISTIDINE KINASE C"/>
    <property type="match status" value="1"/>
</dbReference>
<dbReference type="Pfam" id="PF00072">
    <property type="entry name" value="Response_reg"/>
    <property type="match status" value="1"/>
</dbReference>
<dbReference type="Pfam" id="PF02518">
    <property type="entry name" value="HATPase_c"/>
    <property type="match status" value="1"/>
</dbReference>
<dbReference type="InterPro" id="IPR036890">
    <property type="entry name" value="HATPase_C_sf"/>
</dbReference>
<evidence type="ECO:0000256" key="1">
    <source>
        <dbReference type="ARBA" id="ARBA00000085"/>
    </source>
</evidence>
<keyword evidence="5" id="KW-0808">Transferase</keyword>
<dbReference type="Gene3D" id="3.40.50.2300">
    <property type="match status" value="1"/>
</dbReference>
<feature type="domain" description="PAC" evidence="13">
    <location>
        <begin position="650"/>
        <end position="701"/>
    </location>
</feature>
<organism evidence="14 15">
    <name type="scientific">Pegethrix bostrychoides GSE-TBD4-15B</name>
    <dbReference type="NCBI Taxonomy" id="2839662"/>
    <lineage>
        <taxon>Bacteria</taxon>
        <taxon>Bacillati</taxon>
        <taxon>Cyanobacteriota</taxon>
        <taxon>Cyanophyceae</taxon>
        <taxon>Oculatellales</taxon>
        <taxon>Oculatellaceae</taxon>
        <taxon>Pegethrix</taxon>
    </lineage>
</organism>
<dbReference type="Pfam" id="PF13185">
    <property type="entry name" value="GAF_2"/>
    <property type="match status" value="1"/>
</dbReference>
<protein>
    <recommendedName>
        <fullName evidence="8">Circadian input-output histidine kinase CikA</fullName>
        <ecNumber evidence="3">2.7.13.3</ecNumber>
    </recommendedName>
</protein>
<feature type="domain" description="PAS" evidence="12">
    <location>
        <begin position="455"/>
        <end position="491"/>
    </location>
</feature>
<dbReference type="InterPro" id="IPR003661">
    <property type="entry name" value="HisK_dim/P_dom"/>
</dbReference>
<evidence type="ECO:0000313" key="15">
    <source>
        <dbReference type="Proteomes" id="UP000707356"/>
    </source>
</evidence>
<evidence type="ECO:0000259" key="10">
    <source>
        <dbReference type="PROSITE" id="PS50109"/>
    </source>
</evidence>
<keyword evidence="4 9" id="KW-0597">Phosphoprotein</keyword>
<dbReference type="PROSITE" id="PS50113">
    <property type="entry name" value="PAC"/>
    <property type="match status" value="2"/>
</dbReference>
<dbReference type="PRINTS" id="PR00344">
    <property type="entry name" value="BCTRLSENSOR"/>
</dbReference>
<reference evidence="14" key="1">
    <citation type="submission" date="2021-05" db="EMBL/GenBank/DDBJ databases">
        <authorList>
            <person name="Pietrasiak N."/>
            <person name="Ward R."/>
            <person name="Stajich J.E."/>
            <person name="Kurbessoian T."/>
        </authorList>
    </citation>
    <scope>NUCLEOTIDE SEQUENCE</scope>
    <source>
        <strain evidence="14">GSE-TBD4-15B</strain>
    </source>
</reference>
<dbReference type="AlphaFoldDB" id="A0A951P7V8"/>
<sequence length="1247" mass="138314">MSLEPKVVVDDLFKDGDEVGALMRSHDWAQTLLGAVEHWPLSLKSALNILLNVGSPAFLIWERERLLFQNDTYRALSKQDQAAPMSESEPVPPRWAESWSTVEADIEQVFATGQPLQRQHQPWLGECQSSNPDTEFDCSTDSYSTNCHRSAAPCFNWSCSAIWDENGQVGGVMGIGSAAPDAQVLAPVCEEIQQAQVALHQSKQRYQTLFESIDEGFCVVEVLFNQAGQPVDYRFLEANPAFERQCGLTNALGKRMRELVPDMEPYWFDLYGRVVLTGESQRFEERAEALDRWFDVSAFRIGSPEDCKVGILFSDITIRKRIELRLRDSEEQFRNMADHAPFMVWVTDSTGFCTYLSQSWYDFTGQTAASGLGFGWLSAVHPDDDEAAKQIFLAANQQQVGFRLEYQLRDRDGSYIWAIDAANPWFDEDGQYQGYIGSVIDITDRKQAEEVVRESEEQRRDILESISDAFFAVDENWLFTYLNQAAQLLLAPGLIGKNVWEAYPGLSSSEFGQLYRRVLSDQVAGSLTAFYPDHDRWYEVHAYPSANGITVYFQNVTERKQAEDRLRQVSAELEQQIRQFDGIASAVPDFIYRFDRTGRFTYVNQPLLNLWQKSAAEVLGKTCAELDYSPEMAALMQNQIQQVIETGESLKDETSYTSVSGTGFYEYIFVPLFDQTGVVEAVAGVTRDITERQQTEARLKARNERLKLLSEIANDLLLSEDPKIFLASLFERVAAHLGLEVYFNYLFDSEHDCLQLHAYGGISAEVAESARLLKLGEGVCGHVAKYRRPAVVEQALEAADNPLAVPVQSIGIRAYASHPLLVGNRVLGTLGLGTRQRDRFTADELELMQVIANQVAVALERSHLVAELQERAEALVQSNRIKDEFLAVLSHELRTPLNPILGWSRLLQQGNLDDTKTHIAIATIERNAKLQAQLIEDMLDISRILQGKMSLATLPVNLSAVIAAALETVRLAAEAKSIQIQTLYSPLTGLVIGDAGRLQQVIWNLLSNAIKFTSQGGQVTVSLAQVGNQAQIQVADTGKGIQADFLPHVFEHFRQEDGATTRKFGGLGLGLAIVRQITELHGGTVKAESAGEDQGSRFTVLLPIAPRPVPEFTAHSSAVLQRDLSGVQVLIVDDEADSRDLLAFVLEQASATVQIATSGAEALAAIADACPQLIISDIGMPEMDGYMLMRQIRALPPQQGGQIPAIALTAYAGEIDQQQAIAAGFQLHLAKPIDAETVVAVIAKLIE</sequence>
<evidence type="ECO:0000256" key="8">
    <source>
        <dbReference type="ARBA" id="ARBA00074306"/>
    </source>
</evidence>
<dbReference type="InterPro" id="IPR004358">
    <property type="entry name" value="Sig_transdc_His_kin-like_C"/>
</dbReference>
<comment type="similarity">
    <text evidence="2">In the N-terminal section; belongs to the phytochrome family.</text>
</comment>
<evidence type="ECO:0000256" key="4">
    <source>
        <dbReference type="ARBA" id="ARBA00022553"/>
    </source>
</evidence>
<evidence type="ECO:0000256" key="3">
    <source>
        <dbReference type="ARBA" id="ARBA00012438"/>
    </source>
</evidence>
<accession>A0A951P7V8</accession>
<dbReference type="CDD" id="cd00082">
    <property type="entry name" value="HisKA"/>
    <property type="match status" value="1"/>
</dbReference>
<dbReference type="NCBIfam" id="TIGR00229">
    <property type="entry name" value="sensory_box"/>
    <property type="match status" value="3"/>
</dbReference>
<dbReference type="PROSITE" id="PS50109">
    <property type="entry name" value="HIS_KIN"/>
    <property type="match status" value="1"/>
</dbReference>
<evidence type="ECO:0000259" key="11">
    <source>
        <dbReference type="PROSITE" id="PS50110"/>
    </source>
</evidence>
<dbReference type="PROSITE" id="PS50112">
    <property type="entry name" value="PAS"/>
    <property type="match status" value="3"/>
</dbReference>
<dbReference type="InterPro" id="IPR013655">
    <property type="entry name" value="PAS_fold_3"/>
</dbReference>
<evidence type="ECO:0000259" key="13">
    <source>
        <dbReference type="PROSITE" id="PS50113"/>
    </source>
</evidence>
<feature type="domain" description="PAS" evidence="12">
    <location>
        <begin position="576"/>
        <end position="647"/>
    </location>
</feature>
<dbReference type="Gene3D" id="3.30.450.40">
    <property type="match status" value="1"/>
</dbReference>
<comment type="caution">
    <text evidence="14">The sequence shown here is derived from an EMBL/GenBank/DDBJ whole genome shotgun (WGS) entry which is preliminary data.</text>
</comment>
<dbReference type="Pfam" id="PF00512">
    <property type="entry name" value="HisKA"/>
    <property type="match status" value="1"/>
</dbReference>
<gene>
    <name evidence="14" type="ORF">KME07_02280</name>
</gene>
<dbReference type="SMART" id="SM00091">
    <property type="entry name" value="PAS"/>
    <property type="match status" value="4"/>
</dbReference>
<dbReference type="InterPro" id="IPR011006">
    <property type="entry name" value="CheY-like_superfamily"/>
</dbReference>
<comment type="catalytic activity">
    <reaction evidence="1">
        <text>ATP + protein L-histidine = ADP + protein N-phospho-L-histidine.</text>
        <dbReference type="EC" id="2.7.13.3"/>
    </reaction>
</comment>
<feature type="domain" description="PAS" evidence="12">
    <location>
        <begin position="329"/>
        <end position="399"/>
    </location>
</feature>
<evidence type="ECO:0000259" key="12">
    <source>
        <dbReference type="PROSITE" id="PS50112"/>
    </source>
</evidence>
<dbReference type="InterPro" id="IPR013656">
    <property type="entry name" value="PAS_4"/>
</dbReference>